<dbReference type="InterPro" id="IPR020846">
    <property type="entry name" value="MFS_dom"/>
</dbReference>
<feature type="transmembrane region" description="Helical" evidence="6">
    <location>
        <begin position="105"/>
        <end position="125"/>
    </location>
</feature>
<evidence type="ECO:0000313" key="9">
    <source>
        <dbReference type="Proteomes" id="UP000039865"/>
    </source>
</evidence>
<evidence type="ECO:0000256" key="1">
    <source>
        <dbReference type="ARBA" id="ARBA00004141"/>
    </source>
</evidence>
<feature type="transmembrane region" description="Helical" evidence="6">
    <location>
        <begin position="137"/>
        <end position="158"/>
    </location>
</feature>
<protein>
    <submittedName>
        <fullName evidence="8">Sugar transporter family protein</fullName>
    </submittedName>
</protein>
<evidence type="ECO:0000256" key="5">
    <source>
        <dbReference type="ARBA" id="ARBA00023136"/>
    </source>
</evidence>
<feature type="transmembrane region" description="Helical" evidence="6">
    <location>
        <begin position="449"/>
        <end position="466"/>
    </location>
</feature>
<keyword evidence="5 6" id="KW-0472">Membrane</keyword>
<feature type="transmembrane region" description="Helical" evidence="6">
    <location>
        <begin position="193"/>
        <end position="215"/>
    </location>
</feature>
<keyword evidence="8" id="KW-0813">Transport</keyword>
<comment type="similarity">
    <text evidence="2">Belongs to the major facilitator superfamily. Sugar transporter (TC 2.A.1.1) family.</text>
</comment>
<feature type="transmembrane region" description="Helical" evidence="6">
    <location>
        <begin position="67"/>
        <end position="93"/>
    </location>
</feature>
<feature type="transmembrane region" description="Helical" evidence="6">
    <location>
        <begin position="392"/>
        <end position="410"/>
    </location>
</feature>
<reference evidence="8 9" key="1">
    <citation type="submission" date="2014-06" db="EMBL/GenBank/DDBJ databases">
        <authorList>
            <person name="Swart Estienne"/>
        </authorList>
    </citation>
    <scope>NUCLEOTIDE SEQUENCE [LARGE SCALE GENOMIC DNA]</scope>
    <source>
        <strain evidence="8 9">130c</strain>
    </source>
</reference>
<dbReference type="PANTHER" id="PTHR48022">
    <property type="entry name" value="PLASTIDIC GLUCOSE TRANSPORTER 4"/>
    <property type="match status" value="1"/>
</dbReference>
<dbReference type="OrthoDB" id="6612291at2759"/>
<feature type="transmembrane region" description="Helical" evidence="6">
    <location>
        <begin position="235"/>
        <end position="257"/>
    </location>
</feature>
<gene>
    <name evidence="8" type="primary">Contig9949.g10632</name>
    <name evidence="8" type="ORF">STYLEM_18682</name>
</gene>
<comment type="subcellular location">
    <subcellularLocation>
        <location evidence="1">Membrane</location>
        <topology evidence="1">Multi-pass membrane protein</topology>
    </subcellularLocation>
</comment>
<dbReference type="InterPro" id="IPR050360">
    <property type="entry name" value="MFS_Sugar_Transporters"/>
</dbReference>
<evidence type="ECO:0000256" key="6">
    <source>
        <dbReference type="SAM" id="Phobius"/>
    </source>
</evidence>
<keyword evidence="3 6" id="KW-0812">Transmembrane</keyword>
<evidence type="ECO:0000313" key="8">
    <source>
        <dbReference type="EMBL" id="CDW89549.1"/>
    </source>
</evidence>
<dbReference type="Gene3D" id="1.20.1250.20">
    <property type="entry name" value="MFS general substrate transporter like domains"/>
    <property type="match status" value="1"/>
</dbReference>
<evidence type="ECO:0000259" key="7">
    <source>
        <dbReference type="PROSITE" id="PS50850"/>
    </source>
</evidence>
<dbReference type="GO" id="GO:0005351">
    <property type="term" value="F:carbohydrate:proton symporter activity"/>
    <property type="evidence" value="ECO:0007669"/>
    <property type="project" value="TreeGrafter"/>
</dbReference>
<keyword evidence="4 6" id="KW-1133">Transmembrane helix</keyword>
<organism evidence="8 9">
    <name type="scientific">Stylonychia lemnae</name>
    <name type="common">Ciliate</name>
    <dbReference type="NCBI Taxonomy" id="5949"/>
    <lineage>
        <taxon>Eukaryota</taxon>
        <taxon>Sar</taxon>
        <taxon>Alveolata</taxon>
        <taxon>Ciliophora</taxon>
        <taxon>Intramacronucleata</taxon>
        <taxon>Spirotrichea</taxon>
        <taxon>Stichotrichia</taxon>
        <taxon>Sporadotrichida</taxon>
        <taxon>Oxytrichidae</taxon>
        <taxon>Stylonychinae</taxon>
        <taxon>Stylonychia</taxon>
    </lineage>
</organism>
<dbReference type="GO" id="GO:0016020">
    <property type="term" value="C:membrane"/>
    <property type="evidence" value="ECO:0007669"/>
    <property type="project" value="UniProtKB-SubCell"/>
</dbReference>
<dbReference type="AlphaFoldDB" id="A0A078B551"/>
<accession>A0A078B551</accession>
<dbReference type="PROSITE" id="PS50850">
    <property type="entry name" value="MFS"/>
    <property type="match status" value="1"/>
</dbReference>
<feature type="transmembrane region" description="Helical" evidence="6">
    <location>
        <begin position="360"/>
        <end position="380"/>
    </location>
</feature>
<dbReference type="SUPFAM" id="SSF103473">
    <property type="entry name" value="MFS general substrate transporter"/>
    <property type="match status" value="1"/>
</dbReference>
<dbReference type="PANTHER" id="PTHR48022:SF2">
    <property type="entry name" value="PLASTIDIC GLUCOSE TRANSPORTER 4"/>
    <property type="match status" value="1"/>
</dbReference>
<dbReference type="InterPro" id="IPR005828">
    <property type="entry name" value="MFS_sugar_transport-like"/>
</dbReference>
<sequence length="548" mass="63346">MSLYARRRSSSKSQPERQSIYQEFRDFEFNENLNITYDNHTNEQPSQSIKYVEHKKYKINRYYMTKFMTVVFLVGMQIGFIIHTMGILIDVFMQKFGLDTSYKNYYASMFGFMDMIGAALGSLAAGKLMTMGRKTSLQIGTFVGVIGTLFFQFTMIQALYFGKFLNGFGVGVYAVTILRYIDETIPYHLFDLLSPLLMVGISFARLTTFIFYAILNPDNLNEQMVEEHYMRSEAWRIIVAFPLMLYIVIALGVHFGIEHDTPKFAIINAKYNQGRRTVKDIYHHTEDPDQVISFLKKHQNKYPDKATLRQNFGSKEHQQTTIILSLIMMFHQLSGIYVVHLYQGRIHRHLYSTHESQLSAFQALILLGIFGFCSCVYTVYFMRKYPKNIQIVTGHIIMAIIHAILAMGSANQSDEVVVIFLLVFVIFYSIFNYAVVWTYVAEVSNNMQLAFAFFIYWLFYGLVGALNPSFTRYIEPQGVFMVHFLIQILALIFAVLKLKSTYGMFDYQKKTVLQSQPDEKGKNQLSVKDINEADTKLKKKISLGPVSF</sequence>
<keyword evidence="9" id="KW-1185">Reference proteome</keyword>
<evidence type="ECO:0000256" key="3">
    <source>
        <dbReference type="ARBA" id="ARBA00022692"/>
    </source>
</evidence>
<feature type="transmembrane region" description="Helical" evidence="6">
    <location>
        <begin position="478"/>
        <end position="496"/>
    </location>
</feature>
<dbReference type="Proteomes" id="UP000039865">
    <property type="component" value="Unassembled WGS sequence"/>
</dbReference>
<evidence type="ECO:0000256" key="4">
    <source>
        <dbReference type="ARBA" id="ARBA00022989"/>
    </source>
</evidence>
<name>A0A078B551_STYLE</name>
<dbReference type="InParanoid" id="A0A078B551"/>
<feature type="transmembrane region" description="Helical" evidence="6">
    <location>
        <begin position="416"/>
        <end position="437"/>
    </location>
</feature>
<proteinExistence type="inferred from homology"/>
<dbReference type="EMBL" id="CCKQ01017651">
    <property type="protein sequence ID" value="CDW89549.1"/>
    <property type="molecule type" value="Genomic_DNA"/>
</dbReference>
<dbReference type="Pfam" id="PF00083">
    <property type="entry name" value="Sugar_tr"/>
    <property type="match status" value="1"/>
</dbReference>
<feature type="domain" description="Major facilitator superfamily (MFS) profile" evidence="7">
    <location>
        <begin position="63"/>
        <end position="502"/>
    </location>
</feature>
<dbReference type="InterPro" id="IPR036259">
    <property type="entry name" value="MFS_trans_sf"/>
</dbReference>
<feature type="transmembrane region" description="Helical" evidence="6">
    <location>
        <begin position="322"/>
        <end position="340"/>
    </location>
</feature>
<evidence type="ECO:0000256" key="2">
    <source>
        <dbReference type="ARBA" id="ARBA00010992"/>
    </source>
</evidence>
<keyword evidence="8" id="KW-0762">Sugar transport</keyword>